<dbReference type="Proteomes" id="UP001217417">
    <property type="component" value="Unassembled WGS sequence"/>
</dbReference>
<dbReference type="RefSeq" id="XP_056046821.1">
    <property type="nucleotide sequence ID" value="XM_056186901.1"/>
</dbReference>
<dbReference type="AlphaFoldDB" id="A0AAD7QYI5"/>
<evidence type="ECO:0000313" key="2">
    <source>
        <dbReference type="EMBL" id="KAJ8103371.1"/>
    </source>
</evidence>
<name>A0AAD7QYI5_9ASCO</name>
<reference evidence="2" key="1">
    <citation type="submission" date="2023-03" db="EMBL/GenBank/DDBJ databases">
        <title>Near-Complete genome sequence of Lipomyces tetrasporous NRRL Y-64009, an oleaginous yeast capable of growing on lignocellulosic hydrolysates.</title>
        <authorList>
            <consortium name="Lawrence Berkeley National Laboratory"/>
            <person name="Jagtap S.S."/>
            <person name="Liu J.-J."/>
            <person name="Walukiewicz H.E."/>
            <person name="Pangilinan J."/>
            <person name="Lipzen A."/>
            <person name="Ahrendt S."/>
            <person name="Koriabine M."/>
            <person name="Cobaugh K."/>
            <person name="Salamov A."/>
            <person name="Yoshinaga Y."/>
            <person name="Ng V."/>
            <person name="Daum C."/>
            <person name="Grigoriev I.V."/>
            <person name="Slininger P.J."/>
            <person name="Dien B.S."/>
            <person name="Jin Y.-S."/>
            <person name="Rao C.V."/>
        </authorList>
    </citation>
    <scope>NUCLEOTIDE SEQUENCE</scope>
    <source>
        <strain evidence="2">NRRL Y-64009</strain>
    </source>
</reference>
<organism evidence="2 3">
    <name type="scientific">Lipomyces tetrasporus</name>
    <dbReference type="NCBI Taxonomy" id="54092"/>
    <lineage>
        <taxon>Eukaryota</taxon>
        <taxon>Fungi</taxon>
        <taxon>Dikarya</taxon>
        <taxon>Ascomycota</taxon>
        <taxon>Saccharomycotina</taxon>
        <taxon>Lipomycetes</taxon>
        <taxon>Lipomycetales</taxon>
        <taxon>Lipomycetaceae</taxon>
        <taxon>Lipomyces</taxon>
    </lineage>
</organism>
<accession>A0AAD7QYI5</accession>
<comment type="caution">
    <text evidence="2">The sequence shown here is derived from an EMBL/GenBank/DDBJ whole genome shotgun (WGS) entry which is preliminary data.</text>
</comment>
<feature type="compositionally biased region" description="Polar residues" evidence="1">
    <location>
        <begin position="1"/>
        <end position="22"/>
    </location>
</feature>
<evidence type="ECO:0000313" key="3">
    <source>
        <dbReference type="Proteomes" id="UP001217417"/>
    </source>
</evidence>
<proteinExistence type="predicted"/>
<dbReference type="GeneID" id="80882067"/>
<feature type="compositionally biased region" description="Low complexity" evidence="1">
    <location>
        <begin position="23"/>
        <end position="33"/>
    </location>
</feature>
<gene>
    <name evidence="2" type="ORF">POJ06DRAFT_247413</name>
</gene>
<keyword evidence="3" id="KW-1185">Reference proteome</keyword>
<sequence length="162" mass="17279">MARVQSNNNNSHNFQLTFTTDTSSSPGSSSSPPEIAPTSQLTFGALESDDQQPLMRLSCASTAASNEGITPNNTIGSLIAPPQLPAVGGDLALQNEIFLHNTQMQAVRQKYALRPKGTSQAYDPIQRRFTVSERAGWLIASLDTNNCFCRNGATSASLSMAS</sequence>
<dbReference type="EMBL" id="JARPMG010000002">
    <property type="protein sequence ID" value="KAJ8103371.1"/>
    <property type="molecule type" value="Genomic_DNA"/>
</dbReference>
<evidence type="ECO:0000256" key="1">
    <source>
        <dbReference type="SAM" id="MobiDB-lite"/>
    </source>
</evidence>
<feature type="region of interest" description="Disordered" evidence="1">
    <location>
        <begin position="1"/>
        <end position="38"/>
    </location>
</feature>
<protein>
    <submittedName>
        <fullName evidence="2">Uncharacterized protein</fullName>
    </submittedName>
</protein>